<sequence length="1128" mass="128515">MDTPITISSTSSSPNKPDFLQLNYGPTNKEESVISLGSTSYERVPVSWASRSNTFNRTDSNTSLTNIQKVSNWIKSIEEPKEDATAANSDDDISSSCKESANINIKKESEPDCKSVILFRCDFNKSVSAKRFDSPMNSFSQSTPLMSYIKNRQRERINSLSPSFSHNSNPTDIGCSLSNSNKQIPRKHLLLKRSESTKDTNFCKSSAIFYNNQISGLESNLKVNCGKSDGSSDPYDVPLSPESRKKELCSYLQLMNPADKKERMILQHRRSVRVRNLTAMQERRKQIDDKIVSTDSEHGRDTEKSPALKSFKELNIRVEKAKCIHDSGKLGETDQDVFCFPFPSKELTEIVQDFDHTMSKLVSKYRRICRIKNLKTNYCNIGSEKTTSKPKDDRIKLINNVENEINHKENIQRKQILLQSKEVGSGAKTLKRQKSRLKDLIKKKYKKSKHAKSQVTSKACKPSEKKVTREPASERESPELKDRLVHTETDICRDSTSPRCQIITISRSNDDNHIDMENLMDDMLDFDNLSEEHKKCLIENRILSTKQTSTKKPEEGQLPQSDLQSKPPLYRVNKSDLNQVNKICEIYKNSLLGSAKSEVAELYLLSTDKMDVEENTNRAESKTEEKSTRETSTSPIKDSHFNYEFECVSDSELDIKDDMEPDDSSTSSNERLTNGNSLQEHNYAGAPSDDEEDEEKDVDTETVPNKNPVVANCIEVNPGILENNAKYELLPYNKPVEVNSLHKSLQVKRKNSDSLTGHSFHREWESDNLSKQKSKKQSHYISINKQNGAVLKAFYIDFNLILCQENVVSFWMQTPLGNVLGSQNMWIPRGQTQRLVLNGKCVQKESMEMVISMETQVAYVELWTKEHKSDIREGPVADVFATVYFWKQRQNGLDKKVLQLENIKGFADDVQYSVMKNVPKIIVSWHSAHEDNTEKKTFVHAYRLAPDFQTVDCIYNIEPVDHYVSSLHNIEECDNLIMGCGENKITLWNLDYGYTVATIVLAEIKSPLSTLWVKCDRGFLFALQQCVDRELRLIAINGINHSWKKLASYIPPEGFDRLRGVCLENGLLLSFYDQGILCWNAETGEPVEESNVESEIMPSGKYIILIEDDQILVKHAMTHLMSVSIDET</sequence>
<dbReference type="InterPro" id="IPR015943">
    <property type="entry name" value="WD40/YVTN_repeat-like_dom_sf"/>
</dbReference>
<feature type="region of interest" description="Disordered" evidence="1">
    <location>
        <begin position="1"/>
        <end position="24"/>
    </location>
</feature>
<feature type="compositionally biased region" description="Basic and acidic residues" evidence="1">
    <location>
        <begin position="461"/>
        <end position="481"/>
    </location>
</feature>
<feature type="region of interest" description="Disordered" evidence="1">
    <location>
        <begin position="652"/>
        <end position="705"/>
    </location>
</feature>
<keyword evidence="3" id="KW-1185">Reference proteome</keyword>
<evidence type="ECO:0000256" key="1">
    <source>
        <dbReference type="SAM" id="MobiDB-lite"/>
    </source>
</evidence>
<reference evidence="2 3" key="1">
    <citation type="journal article" date="2023" name="Insect Mol. Biol.">
        <title>Genome sequencing provides insights into the evolution of gene families encoding plant cell wall-degrading enzymes in longhorned beetles.</title>
        <authorList>
            <person name="Shin N.R."/>
            <person name="Okamura Y."/>
            <person name="Kirsch R."/>
            <person name="Pauchet Y."/>
        </authorList>
    </citation>
    <scope>NUCLEOTIDE SEQUENCE [LARGE SCALE GENOMIC DNA]</scope>
    <source>
        <strain evidence="2">EAD_L_NR</strain>
    </source>
</reference>
<feature type="compositionally biased region" description="Basic residues" evidence="1">
    <location>
        <begin position="443"/>
        <end position="452"/>
    </location>
</feature>
<gene>
    <name evidence="2" type="ORF">NQ315_001917</name>
</gene>
<dbReference type="Proteomes" id="UP001159042">
    <property type="component" value="Unassembled WGS sequence"/>
</dbReference>
<dbReference type="Gene3D" id="2.130.10.10">
    <property type="entry name" value="YVTN repeat-like/Quinoprotein amine dehydrogenase"/>
    <property type="match status" value="1"/>
</dbReference>
<dbReference type="EMBL" id="JANEYG010000005">
    <property type="protein sequence ID" value="KAJ8923359.1"/>
    <property type="molecule type" value="Genomic_DNA"/>
</dbReference>
<dbReference type="SUPFAM" id="SSF50978">
    <property type="entry name" value="WD40 repeat-like"/>
    <property type="match status" value="1"/>
</dbReference>
<feature type="region of interest" description="Disordered" evidence="1">
    <location>
        <begin position="613"/>
        <end position="640"/>
    </location>
</feature>
<organism evidence="2 3">
    <name type="scientific">Exocentrus adspersus</name>
    <dbReference type="NCBI Taxonomy" id="1586481"/>
    <lineage>
        <taxon>Eukaryota</taxon>
        <taxon>Metazoa</taxon>
        <taxon>Ecdysozoa</taxon>
        <taxon>Arthropoda</taxon>
        <taxon>Hexapoda</taxon>
        <taxon>Insecta</taxon>
        <taxon>Pterygota</taxon>
        <taxon>Neoptera</taxon>
        <taxon>Endopterygota</taxon>
        <taxon>Coleoptera</taxon>
        <taxon>Polyphaga</taxon>
        <taxon>Cucujiformia</taxon>
        <taxon>Chrysomeloidea</taxon>
        <taxon>Cerambycidae</taxon>
        <taxon>Lamiinae</taxon>
        <taxon>Acanthocinini</taxon>
        <taxon>Exocentrus</taxon>
    </lineage>
</organism>
<protein>
    <submittedName>
        <fullName evidence="2">Uncharacterized protein</fullName>
    </submittedName>
</protein>
<feature type="compositionally biased region" description="Polar residues" evidence="1">
    <location>
        <begin position="664"/>
        <end position="680"/>
    </location>
</feature>
<proteinExistence type="predicted"/>
<feature type="compositionally biased region" description="Low complexity" evidence="1">
    <location>
        <begin position="1"/>
        <end position="14"/>
    </location>
</feature>
<feature type="compositionally biased region" description="Acidic residues" evidence="1">
    <location>
        <begin position="688"/>
        <end position="700"/>
    </location>
</feature>
<evidence type="ECO:0000313" key="2">
    <source>
        <dbReference type="EMBL" id="KAJ8923359.1"/>
    </source>
</evidence>
<dbReference type="AlphaFoldDB" id="A0AAV8WA16"/>
<accession>A0AAV8WA16</accession>
<comment type="caution">
    <text evidence="2">The sequence shown here is derived from an EMBL/GenBank/DDBJ whole genome shotgun (WGS) entry which is preliminary data.</text>
</comment>
<feature type="region of interest" description="Disordered" evidence="1">
    <location>
        <begin position="443"/>
        <end position="481"/>
    </location>
</feature>
<dbReference type="InterPro" id="IPR036322">
    <property type="entry name" value="WD40_repeat_dom_sf"/>
</dbReference>
<name>A0AAV8WA16_9CUCU</name>
<feature type="region of interest" description="Disordered" evidence="1">
    <location>
        <begin position="547"/>
        <end position="568"/>
    </location>
</feature>
<evidence type="ECO:0000313" key="3">
    <source>
        <dbReference type="Proteomes" id="UP001159042"/>
    </source>
</evidence>
<feature type="compositionally biased region" description="Basic and acidic residues" evidence="1">
    <location>
        <begin position="613"/>
        <end position="629"/>
    </location>
</feature>